<keyword evidence="2" id="KW-1133">Transmembrane helix</keyword>
<keyword evidence="2" id="KW-0812">Transmembrane</keyword>
<organism evidence="3 4">
    <name type="scientific">Moraxella cuniculi DSM 21768</name>
    <dbReference type="NCBI Taxonomy" id="1122245"/>
    <lineage>
        <taxon>Bacteria</taxon>
        <taxon>Pseudomonadati</taxon>
        <taxon>Pseudomonadota</taxon>
        <taxon>Gammaproteobacteria</taxon>
        <taxon>Moraxellales</taxon>
        <taxon>Moraxellaceae</taxon>
        <taxon>Moraxella</taxon>
    </lineage>
</organism>
<dbReference type="Pfam" id="PF05751">
    <property type="entry name" value="FixH"/>
    <property type="match status" value="1"/>
</dbReference>
<keyword evidence="4" id="KW-1185">Reference proteome</keyword>
<dbReference type="AlphaFoldDB" id="A0A1N7DCE2"/>
<evidence type="ECO:0000256" key="2">
    <source>
        <dbReference type="SAM" id="Phobius"/>
    </source>
</evidence>
<evidence type="ECO:0000313" key="3">
    <source>
        <dbReference type="EMBL" id="SIR73520.1"/>
    </source>
</evidence>
<dbReference type="InterPro" id="IPR008620">
    <property type="entry name" value="FixH"/>
</dbReference>
<evidence type="ECO:0000313" key="4">
    <source>
        <dbReference type="Proteomes" id="UP000187495"/>
    </source>
</evidence>
<sequence>MRVNLGYLFIIMSNTTPPHNNQQSHDTWYTNPLMLIFVIGLPAFVVIACIFFVFYSIKIQDATVRDDWYMDGKTLYQDASRDQLAYDLGVSGVMRLNKSGDSTQVVFELNYPKESLASGKLSDGTPLNYPKTLSVSISHATDKSKDRDFVITHQTANRYTGKVVLDATPAKYYLQVSNAGTHNWRLLQPENLPKNNIVFLPLTSFNATQNNLPDQRDKRPSSATSQNAGK</sequence>
<dbReference type="Proteomes" id="UP000187495">
    <property type="component" value="Unassembled WGS sequence"/>
</dbReference>
<reference evidence="4" key="1">
    <citation type="submission" date="2017-01" db="EMBL/GenBank/DDBJ databases">
        <authorList>
            <person name="Varghese N."/>
            <person name="Submissions S."/>
        </authorList>
    </citation>
    <scope>NUCLEOTIDE SEQUENCE [LARGE SCALE GENOMIC DNA]</scope>
    <source>
        <strain evidence="4">DSM 21768</strain>
    </source>
</reference>
<protein>
    <recommendedName>
        <fullName evidence="5">FixH protein</fullName>
    </recommendedName>
</protein>
<feature type="region of interest" description="Disordered" evidence="1">
    <location>
        <begin position="208"/>
        <end position="230"/>
    </location>
</feature>
<dbReference type="EMBL" id="FTNU01000001">
    <property type="protein sequence ID" value="SIR73520.1"/>
    <property type="molecule type" value="Genomic_DNA"/>
</dbReference>
<evidence type="ECO:0008006" key="5">
    <source>
        <dbReference type="Google" id="ProtNLM"/>
    </source>
</evidence>
<name>A0A1N7DCE2_9GAMM</name>
<feature type="transmembrane region" description="Helical" evidence="2">
    <location>
        <begin position="33"/>
        <end position="55"/>
    </location>
</feature>
<keyword evidence="2" id="KW-0472">Membrane</keyword>
<proteinExistence type="predicted"/>
<gene>
    <name evidence="3" type="ORF">SAMN02745664_101164</name>
</gene>
<evidence type="ECO:0000256" key="1">
    <source>
        <dbReference type="SAM" id="MobiDB-lite"/>
    </source>
</evidence>
<dbReference type="STRING" id="34061.B0189_01105"/>
<accession>A0A1N7DCE2</accession>
<feature type="compositionally biased region" description="Polar residues" evidence="1">
    <location>
        <begin position="221"/>
        <end position="230"/>
    </location>
</feature>